<keyword evidence="4" id="KW-0812">Transmembrane</keyword>
<dbReference type="PROSITE" id="PS50887">
    <property type="entry name" value="GGDEF"/>
    <property type="match status" value="1"/>
</dbReference>
<gene>
    <name evidence="9" type="primary">pleD_2</name>
    <name evidence="9" type="ORF">NCTC10698_02810</name>
</gene>
<dbReference type="CDD" id="cd01949">
    <property type="entry name" value="GGDEF"/>
    <property type="match status" value="1"/>
</dbReference>
<dbReference type="FunFam" id="3.30.70.270:FF:000001">
    <property type="entry name" value="Diguanylate cyclase domain protein"/>
    <property type="match status" value="1"/>
</dbReference>
<dbReference type="Pfam" id="PF02743">
    <property type="entry name" value="dCache_1"/>
    <property type="match status" value="1"/>
</dbReference>
<dbReference type="Proteomes" id="UP000255070">
    <property type="component" value="Unassembled WGS sequence"/>
</dbReference>
<dbReference type="InterPro" id="IPR000160">
    <property type="entry name" value="GGDEF_dom"/>
</dbReference>
<dbReference type="InterPro" id="IPR029787">
    <property type="entry name" value="Nucleotide_cyclase"/>
</dbReference>
<dbReference type="Gene3D" id="3.30.70.270">
    <property type="match status" value="1"/>
</dbReference>
<evidence type="ECO:0000313" key="9">
    <source>
        <dbReference type="EMBL" id="SUY77901.1"/>
    </source>
</evidence>
<dbReference type="GO" id="GO:0005886">
    <property type="term" value="C:plasma membrane"/>
    <property type="evidence" value="ECO:0007669"/>
    <property type="project" value="UniProtKB-SubCell"/>
</dbReference>
<dbReference type="CDD" id="cd18773">
    <property type="entry name" value="PDC1_HK_sensor"/>
    <property type="match status" value="1"/>
</dbReference>
<dbReference type="Pfam" id="PF00990">
    <property type="entry name" value="GGDEF"/>
    <property type="match status" value="1"/>
</dbReference>
<dbReference type="Gene3D" id="3.30.450.20">
    <property type="entry name" value="PAS domain"/>
    <property type="match status" value="1"/>
</dbReference>
<dbReference type="InterPro" id="IPR033479">
    <property type="entry name" value="dCache_1"/>
</dbReference>
<reference evidence="9 10" key="1">
    <citation type="submission" date="2018-06" db="EMBL/GenBank/DDBJ databases">
        <authorList>
            <consortium name="Pathogen Informatics"/>
            <person name="Doyle S."/>
        </authorList>
    </citation>
    <scope>NUCLEOTIDE SEQUENCE [LARGE SCALE GENOMIC DNA]</scope>
    <source>
        <strain evidence="9 10">NCTC10698</strain>
    </source>
</reference>
<comment type="caution">
    <text evidence="9">The sequence shown here is derived from an EMBL/GenBank/DDBJ whole genome shotgun (WGS) entry which is preliminary data.</text>
</comment>
<keyword evidence="3" id="KW-1003">Cell membrane</keyword>
<dbReference type="AlphaFoldDB" id="A0A8B4S4I0"/>
<dbReference type="RefSeq" id="WP_003075068.1">
    <property type="nucleotide sequence ID" value="NZ_BBJZ01000021.1"/>
</dbReference>
<dbReference type="SUPFAM" id="SSF103190">
    <property type="entry name" value="Sensory domain-like"/>
    <property type="match status" value="2"/>
</dbReference>
<dbReference type="SUPFAM" id="SSF55073">
    <property type="entry name" value="Nucleotide cyclase"/>
    <property type="match status" value="1"/>
</dbReference>
<dbReference type="EC" id="2.7.7.65" evidence="2"/>
<comment type="subcellular location">
    <subcellularLocation>
        <location evidence="1">Cell membrane</location>
        <topology evidence="1">Multi-pass membrane protein</topology>
    </subcellularLocation>
</comment>
<evidence type="ECO:0000313" key="10">
    <source>
        <dbReference type="Proteomes" id="UP000255070"/>
    </source>
</evidence>
<feature type="domain" description="GGDEF" evidence="8">
    <location>
        <begin position="395"/>
        <end position="525"/>
    </location>
</feature>
<name>A0A8B4S4I0_COMTE</name>
<evidence type="ECO:0000256" key="1">
    <source>
        <dbReference type="ARBA" id="ARBA00004651"/>
    </source>
</evidence>
<dbReference type="InterPro" id="IPR029151">
    <property type="entry name" value="Sensor-like_sf"/>
</dbReference>
<evidence type="ECO:0000256" key="7">
    <source>
        <dbReference type="ARBA" id="ARBA00034247"/>
    </source>
</evidence>
<dbReference type="GeneID" id="63999080"/>
<comment type="catalytic activity">
    <reaction evidence="7">
        <text>2 GTP = 3',3'-c-di-GMP + 2 diphosphate</text>
        <dbReference type="Rhea" id="RHEA:24898"/>
        <dbReference type="ChEBI" id="CHEBI:33019"/>
        <dbReference type="ChEBI" id="CHEBI:37565"/>
        <dbReference type="ChEBI" id="CHEBI:58805"/>
        <dbReference type="EC" id="2.7.7.65"/>
    </reaction>
</comment>
<dbReference type="EMBL" id="UFXL01000001">
    <property type="protein sequence ID" value="SUY77901.1"/>
    <property type="molecule type" value="Genomic_DNA"/>
</dbReference>
<accession>A0A8B4S4I0</accession>
<keyword evidence="5" id="KW-1133">Transmembrane helix</keyword>
<evidence type="ECO:0000256" key="5">
    <source>
        <dbReference type="ARBA" id="ARBA00022989"/>
    </source>
</evidence>
<evidence type="ECO:0000259" key="8">
    <source>
        <dbReference type="PROSITE" id="PS50887"/>
    </source>
</evidence>
<evidence type="ECO:0000256" key="2">
    <source>
        <dbReference type="ARBA" id="ARBA00012528"/>
    </source>
</evidence>
<dbReference type="InterPro" id="IPR050469">
    <property type="entry name" value="Diguanylate_Cyclase"/>
</dbReference>
<organism evidence="9 10">
    <name type="scientific">Comamonas testosteroni</name>
    <name type="common">Pseudomonas testosteroni</name>
    <dbReference type="NCBI Taxonomy" id="285"/>
    <lineage>
        <taxon>Bacteria</taxon>
        <taxon>Pseudomonadati</taxon>
        <taxon>Pseudomonadota</taxon>
        <taxon>Betaproteobacteria</taxon>
        <taxon>Burkholderiales</taxon>
        <taxon>Comamonadaceae</taxon>
        <taxon>Comamonas</taxon>
    </lineage>
</organism>
<sequence length="534" mass="59128">MKFNISKIFCKIDLRRLILLLTVASTFVSLVNTFYAAYTVQRQQLIDENLNGYFVYATKLAKSTDDFLKAAQQQLAASSVYLSKDFKNIELLKSESERLKTQTESFNSVLIVDARSSVLASSPENLKLTGRTLTTPGIVESIKTQKPLISDSYISTIGNLLVFISHPIHDPSGNYLGMVGGTIYLNQQSILNHLLGTHYYKDGSYLYVVDQSKKLVYHPDQNRVGTLVSGNEIIGKIQNGESGSQIVKNTRGVEMISGYAIIPTTNWGVVAQRPLSATLAPLDSLMKQVILKTLPIAAISVFLICWCANRIAKPLQLLSEGAKNIGHPETEKKIQKIKSWYVESYELKKAMLIGISLLNRNIQKLQDDVKTDPLTKLGNRRSLEAALQKLEASSQIFSVVSIDIDHFKKVNDTFGHDAGDIVLRDLAKQMKSVSRADDLPCRVGGEEFLIVLPQTSETTAVQVAERLRKQVEAAVFEGVGHITISLGVASWPNSSSDIPTVIKYADEMLYKAKREGRNRVAVYQQSEAEAVQPA</sequence>
<dbReference type="PANTHER" id="PTHR45138">
    <property type="entry name" value="REGULATORY COMPONENTS OF SENSORY TRANSDUCTION SYSTEM"/>
    <property type="match status" value="1"/>
</dbReference>
<dbReference type="NCBIfam" id="TIGR00254">
    <property type="entry name" value="GGDEF"/>
    <property type="match status" value="1"/>
</dbReference>
<keyword evidence="10" id="KW-1185">Reference proteome</keyword>
<dbReference type="GO" id="GO:0052621">
    <property type="term" value="F:diguanylate cyclase activity"/>
    <property type="evidence" value="ECO:0007669"/>
    <property type="project" value="UniProtKB-EC"/>
</dbReference>
<proteinExistence type="predicted"/>
<evidence type="ECO:0000256" key="4">
    <source>
        <dbReference type="ARBA" id="ARBA00022692"/>
    </source>
</evidence>
<dbReference type="SMART" id="SM00267">
    <property type="entry name" value="GGDEF"/>
    <property type="match status" value="1"/>
</dbReference>
<dbReference type="CDD" id="cd12912">
    <property type="entry name" value="PDC2_MCP_like"/>
    <property type="match status" value="1"/>
</dbReference>
<evidence type="ECO:0000256" key="6">
    <source>
        <dbReference type="ARBA" id="ARBA00023136"/>
    </source>
</evidence>
<protein>
    <recommendedName>
        <fullName evidence="2">diguanylate cyclase</fullName>
        <ecNumber evidence="2">2.7.7.65</ecNumber>
    </recommendedName>
</protein>
<dbReference type="InterPro" id="IPR043128">
    <property type="entry name" value="Rev_trsase/Diguanyl_cyclase"/>
</dbReference>
<keyword evidence="6" id="KW-0472">Membrane</keyword>
<evidence type="ECO:0000256" key="3">
    <source>
        <dbReference type="ARBA" id="ARBA00022475"/>
    </source>
</evidence>
<dbReference type="PANTHER" id="PTHR45138:SF9">
    <property type="entry name" value="DIGUANYLATE CYCLASE DGCM-RELATED"/>
    <property type="match status" value="1"/>
</dbReference>